<dbReference type="Gene3D" id="1.20.5.1930">
    <property type="match status" value="1"/>
</dbReference>
<dbReference type="PANTHER" id="PTHR24421:SF10">
    <property type="entry name" value="NITRATE_NITRITE SENSOR PROTEIN NARQ"/>
    <property type="match status" value="1"/>
</dbReference>
<feature type="domain" description="Signal transduction histidine kinase subgroup 3 dimerisation and phosphoacceptor" evidence="11">
    <location>
        <begin position="172"/>
        <end position="234"/>
    </location>
</feature>
<dbReference type="Pfam" id="PF07730">
    <property type="entry name" value="HisKA_3"/>
    <property type="match status" value="1"/>
</dbReference>
<evidence type="ECO:0000256" key="3">
    <source>
        <dbReference type="ARBA" id="ARBA00022553"/>
    </source>
</evidence>
<dbReference type="AlphaFoldDB" id="A0A6N2UXJ4"/>
<dbReference type="GO" id="GO:0046983">
    <property type="term" value="F:protein dimerization activity"/>
    <property type="evidence" value="ECO:0007669"/>
    <property type="project" value="InterPro"/>
</dbReference>
<keyword evidence="8" id="KW-0902">Two-component regulatory system</keyword>
<keyword evidence="5" id="KW-0547">Nucleotide-binding</keyword>
<feature type="transmembrane region" description="Helical" evidence="9">
    <location>
        <begin position="25"/>
        <end position="44"/>
    </location>
</feature>
<feature type="transmembrane region" description="Helical" evidence="9">
    <location>
        <begin position="106"/>
        <end position="125"/>
    </location>
</feature>
<evidence type="ECO:0000256" key="4">
    <source>
        <dbReference type="ARBA" id="ARBA00022679"/>
    </source>
</evidence>
<organism evidence="12">
    <name type="scientific">Blautia glucerasea</name>
    <dbReference type="NCBI Taxonomy" id="536633"/>
    <lineage>
        <taxon>Bacteria</taxon>
        <taxon>Bacillati</taxon>
        <taxon>Bacillota</taxon>
        <taxon>Clostridia</taxon>
        <taxon>Lachnospirales</taxon>
        <taxon>Lachnospiraceae</taxon>
        <taxon>Blautia</taxon>
    </lineage>
</organism>
<name>A0A6N2UXJ4_9FIRM</name>
<dbReference type="InterPro" id="IPR036890">
    <property type="entry name" value="HATPase_C_sf"/>
</dbReference>
<dbReference type="EMBL" id="CACRST010000022">
    <property type="protein sequence ID" value="VYT21933.1"/>
    <property type="molecule type" value="Genomic_DNA"/>
</dbReference>
<evidence type="ECO:0000256" key="2">
    <source>
        <dbReference type="ARBA" id="ARBA00012438"/>
    </source>
</evidence>
<dbReference type="PANTHER" id="PTHR24421">
    <property type="entry name" value="NITRATE/NITRITE SENSOR PROTEIN NARX-RELATED"/>
    <property type="match status" value="1"/>
</dbReference>
<protein>
    <recommendedName>
        <fullName evidence="2">histidine kinase</fullName>
        <ecNumber evidence="2">2.7.13.3</ecNumber>
    </recommendedName>
</protein>
<feature type="transmembrane region" description="Helical" evidence="9">
    <location>
        <begin position="51"/>
        <end position="72"/>
    </location>
</feature>
<evidence type="ECO:0000256" key="8">
    <source>
        <dbReference type="ARBA" id="ARBA00023012"/>
    </source>
</evidence>
<feature type="domain" description="Histidine kinase/HSP90-like ATPase" evidence="10">
    <location>
        <begin position="273"/>
        <end position="361"/>
    </location>
</feature>
<keyword evidence="9" id="KW-0472">Membrane</keyword>
<comment type="catalytic activity">
    <reaction evidence="1">
        <text>ATP + protein L-histidine = ADP + protein N-phospho-L-histidine.</text>
        <dbReference type="EC" id="2.7.13.3"/>
    </reaction>
</comment>
<dbReference type="RefSeq" id="WP_412110003.1">
    <property type="nucleotide sequence ID" value="NZ_CACRST010000022.1"/>
</dbReference>
<evidence type="ECO:0000259" key="11">
    <source>
        <dbReference type="Pfam" id="PF07730"/>
    </source>
</evidence>
<dbReference type="Pfam" id="PF02518">
    <property type="entry name" value="HATPase_c"/>
    <property type="match status" value="1"/>
</dbReference>
<evidence type="ECO:0000256" key="5">
    <source>
        <dbReference type="ARBA" id="ARBA00022741"/>
    </source>
</evidence>
<dbReference type="EC" id="2.7.13.3" evidence="2"/>
<keyword evidence="9" id="KW-0812">Transmembrane</keyword>
<reference evidence="12" key="1">
    <citation type="submission" date="2019-11" db="EMBL/GenBank/DDBJ databases">
        <authorList>
            <person name="Feng L."/>
        </authorList>
    </citation>
    <scope>NUCLEOTIDE SEQUENCE</scope>
    <source>
        <strain evidence="12">BgluceraseaLFYP119</strain>
    </source>
</reference>
<dbReference type="GO" id="GO:0000155">
    <property type="term" value="F:phosphorelay sensor kinase activity"/>
    <property type="evidence" value="ECO:0007669"/>
    <property type="project" value="InterPro"/>
</dbReference>
<evidence type="ECO:0000256" key="7">
    <source>
        <dbReference type="ARBA" id="ARBA00022840"/>
    </source>
</evidence>
<dbReference type="GO" id="GO:0005524">
    <property type="term" value="F:ATP binding"/>
    <property type="evidence" value="ECO:0007669"/>
    <property type="project" value="UniProtKB-KW"/>
</dbReference>
<evidence type="ECO:0000256" key="1">
    <source>
        <dbReference type="ARBA" id="ARBA00000085"/>
    </source>
</evidence>
<evidence type="ECO:0000313" key="12">
    <source>
        <dbReference type="EMBL" id="VYT21933.1"/>
    </source>
</evidence>
<dbReference type="CDD" id="cd16917">
    <property type="entry name" value="HATPase_UhpB-NarQ-NarX-like"/>
    <property type="match status" value="1"/>
</dbReference>
<dbReference type="Gene3D" id="3.30.565.10">
    <property type="entry name" value="Histidine kinase-like ATPase, C-terminal domain"/>
    <property type="match status" value="1"/>
</dbReference>
<keyword evidence="6 12" id="KW-0418">Kinase</keyword>
<keyword evidence="9" id="KW-1133">Transmembrane helix</keyword>
<keyword evidence="4 12" id="KW-0808">Transferase</keyword>
<keyword evidence="7" id="KW-0067">ATP-binding</keyword>
<dbReference type="InterPro" id="IPR050482">
    <property type="entry name" value="Sensor_HK_TwoCompSys"/>
</dbReference>
<dbReference type="InterPro" id="IPR011712">
    <property type="entry name" value="Sig_transdc_His_kin_sub3_dim/P"/>
</dbReference>
<keyword evidence="3" id="KW-0597">Phosphoprotein</keyword>
<feature type="transmembrane region" description="Helical" evidence="9">
    <location>
        <begin position="84"/>
        <end position="99"/>
    </location>
</feature>
<accession>A0A6N2UXJ4</accession>
<dbReference type="GO" id="GO:0016020">
    <property type="term" value="C:membrane"/>
    <property type="evidence" value="ECO:0007669"/>
    <property type="project" value="InterPro"/>
</dbReference>
<evidence type="ECO:0000256" key="6">
    <source>
        <dbReference type="ARBA" id="ARBA00022777"/>
    </source>
</evidence>
<proteinExistence type="predicted"/>
<dbReference type="InterPro" id="IPR003594">
    <property type="entry name" value="HATPase_dom"/>
</dbReference>
<evidence type="ECO:0000256" key="9">
    <source>
        <dbReference type="SAM" id="Phobius"/>
    </source>
</evidence>
<evidence type="ECO:0000259" key="10">
    <source>
        <dbReference type="Pfam" id="PF02518"/>
    </source>
</evidence>
<gene>
    <name evidence="12" type="primary">desK</name>
    <name evidence="12" type="ORF">BGLFYP119_02319</name>
</gene>
<sequence>MKQLQDMGLLTLLGFFFLFYQKPDAAFVCALLLCVILCCAGIFTSYPKTRFILCAGFFILGFFLPPLCFFYPTAVYLLFTDHRYLSALSGILFYLFLIYRNGTHTLLFTFWGILAFLTALCLAYRTEKLLMLEQRLMRLRDDSTEKNLLLAEKNRVLAEKQNYEIYAATLKERNRIAREIHDNVGHLLSRSILLTGAAKAISTETALASVLDNLDQSLNQAMTSVRTSVHDLHDESINLQEAVHGLISDFQFCSVTLDYDMGYEVPKDIKYCLISIIKEALSNISRHSNATQASIILREHPALYQLCITDNGTQVKSPSLLQNSSSGIGLSNMKDRLAPLHGNLQIHTEKGFRLFITIPKEQENL</sequence>
<dbReference type="SUPFAM" id="SSF55874">
    <property type="entry name" value="ATPase domain of HSP90 chaperone/DNA topoisomerase II/histidine kinase"/>
    <property type="match status" value="1"/>
</dbReference>